<organism evidence="2 3">
    <name type="scientific">Pleurodeles waltl</name>
    <name type="common">Iberian ribbed newt</name>
    <dbReference type="NCBI Taxonomy" id="8319"/>
    <lineage>
        <taxon>Eukaryota</taxon>
        <taxon>Metazoa</taxon>
        <taxon>Chordata</taxon>
        <taxon>Craniata</taxon>
        <taxon>Vertebrata</taxon>
        <taxon>Euteleostomi</taxon>
        <taxon>Amphibia</taxon>
        <taxon>Batrachia</taxon>
        <taxon>Caudata</taxon>
        <taxon>Salamandroidea</taxon>
        <taxon>Salamandridae</taxon>
        <taxon>Pleurodelinae</taxon>
        <taxon>Pleurodeles</taxon>
    </lineage>
</organism>
<keyword evidence="3" id="KW-1185">Reference proteome</keyword>
<protein>
    <submittedName>
        <fullName evidence="2">Uncharacterized protein</fullName>
    </submittedName>
</protein>
<evidence type="ECO:0000256" key="1">
    <source>
        <dbReference type="SAM" id="MobiDB-lite"/>
    </source>
</evidence>
<feature type="compositionally biased region" description="Polar residues" evidence="1">
    <location>
        <begin position="77"/>
        <end position="87"/>
    </location>
</feature>
<evidence type="ECO:0000313" key="2">
    <source>
        <dbReference type="EMBL" id="KAJ1109211.1"/>
    </source>
</evidence>
<name>A0AAV7N0T2_PLEWA</name>
<accession>A0AAV7N0T2</accession>
<feature type="region of interest" description="Disordered" evidence="1">
    <location>
        <begin position="18"/>
        <end position="38"/>
    </location>
</feature>
<feature type="compositionally biased region" description="Low complexity" evidence="1">
    <location>
        <begin position="20"/>
        <end position="37"/>
    </location>
</feature>
<comment type="caution">
    <text evidence="2">The sequence shown here is derived from an EMBL/GenBank/DDBJ whole genome shotgun (WGS) entry which is preliminary data.</text>
</comment>
<dbReference type="AlphaFoldDB" id="A0AAV7N0T2"/>
<dbReference type="Proteomes" id="UP001066276">
    <property type="component" value="Chromosome 9"/>
</dbReference>
<proteinExistence type="predicted"/>
<reference evidence="2" key="1">
    <citation type="journal article" date="2022" name="bioRxiv">
        <title>Sequencing and chromosome-scale assembly of the giantPleurodeles waltlgenome.</title>
        <authorList>
            <person name="Brown T."/>
            <person name="Elewa A."/>
            <person name="Iarovenko S."/>
            <person name="Subramanian E."/>
            <person name="Araus A.J."/>
            <person name="Petzold A."/>
            <person name="Susuki M."/>
            <person name="Suzuki K.-i.T."/>
            <person name="Hayashi T."/>
            <person name="Toyoda A."/>
            <person name="Oliveira C."/>
            <person name="Osipova E."/>
            <person name="Leigh N.D."/>
            <person name="Simon A."/>
            <person name="Yun M.H."/>
        </authorList>
    </citation>
    <scope>NUCLEOTIDE SEQUENCE</scope>
    <source>
        <strain evidence="2">20211129_DDA</strain>
        <tissue evidence="2">Liver</tissue>
    </source>
</reference>
<evidence type="ECO:0000313" key="3">
    <source>
        <dbReference type="Proteomes" id="UP001066276"/>
    </source>
</evidence>
<feature type="region of interest" description="Disordered" evidence="1">
    <location>
        <begin position="77"/>
        <end position="103"/>
    </location>
</feature>
<sequence>MGRWTYTAETPHALLGAVDPCSASPAPSQQSPTIAPPLGTTATQVSRCLQSALSFAAHLGCFLTLCGCLDGTQTHTEPALDGTQTPTEPGAQTPKEPGLGSIQTPTEPLALLRLCSVFASTPRHCLASPARSPRSSQPGWVPGAFEVWAKEIELFHLLLARYGVVDSRGSPPKPEVASPPELVVFTPRSSKSDGFWGYSTLTGSVYTRLFKEWWIAGLLHLMCQCLYQDLQGVVDPRVSPP</sequence>
<gene>
    <name evidence="2" type="ORF">NDU88_006574</name>
</gene>
<dbReference type="EMBL" id="JANPWB010000013">
    <property type="protein sequence ID" value="KAJ1109211.1"/>
    <property type="molecule type" value="Genomic_DNA"/>
</dbReference>